<accession>A0A382H336</accession>
<feature type="non-terminal residue" evidence="1">
    <location>
        <position position="478"/>
    </location>
</feature>
<dbReference type="Gene3D" id="2.60.40.10">
    <property type="entry name" value="Immunoglobulins"/>
    <property type="match status" value="2"/>
</dbReference>
<name>A0A382H336_9ZZZZ</name>
<feature type="non-terminal residue" evidence="1">
    <location>
        <position position="1"/>
    </location>
</feature>
<dbReference type="AlphaFoldDB" id="A0A382H336"/>
<reference evidence="1" key="1">
    <citation type="submission" date="2018-05" db="EMBL/GenBank/DDBJ databases">
        <authorList>
            <person name="Lanie J.A."/>
            <person name="Ng W.-L."/>
            <person name="Kazmierczak K.M."/>
            <person name="Andrzejewski T.M."/>
            <person name="Davidsen T.M."/>
            <person name="Wayne K.J."/>
            <person name="Tettelin H."/>
            <person name="Glass J.I."/>
            <person name="Rusch D."/>
            <person name="Podicherti R."/>
            <person name="Tsui H.-C.T."/>
            <person name="Winkler M.E."/>
        </authorList>
    </citation>
    <scope>NUCLEOTIDE SEQUENCE</scope>
</reference>
<evidence type="ECO:0000313" key="1">
    <source>
        <dbReference type="EMBL" id="SVB81582.1"/>
    </source>
</evidence>
<gene>
    <name evidence="1" type="ORF">METZ01_LOCUS234436</name>
</gene>
<dbReference type="PANTHER" id="PTHR39198">
    <property type="entry name" value="HYPOTHETICAL MEMBRANE PROTEIN, CONSERVED"/>
    <property type="match status" value="1"/>
</dbReference>
<proteinExistence type="predicted"/>
<dbReference type="PANTHER" id="PTHR39198:SF1">
    <property type="entry name" value="ALPHA-GALACTOSIDASE NEW3 DOMAIN-CONTAINING PROTEIN"/>
    <property type="match status" value="1"/>
</dbReference>
<dbReference type="EMBL" id="UINC01058847">
    <property type="protein sequence ID" value="SVB81582.1"/>
    <property type="molecule type" value="Genomic_DNA"/>
</dbReference>
<protein>
    <submittedName>
        <fullName evidence="1">Uncharacterized protein</fullName>
    </submittedName>
</protein>
<dbReference type="Pfam" id="PF20773">
    <property type="entry name" value="InhA-like_MAM"/>
    <property type="match status" value="1"/>
</dbReference>
<sequence length="478" mass="52679">YDGGNVQISTNDGESWEVIAPSGGYPADSVTGLDGEPGYYGDSGGWVQATFDLGNFSGEDVRFRFRFGADSVVDNYEGWYFDDVELTDTGGSLLSDDLESGMNNWNDAPQIFNMSLHFEGDYRIIVSPFTFAFVNGSDDRDDMVGRALDWLRAASAADDVGVKFLEIESATNENSTIEFSSIIKNYGSEDQAAFDVEARVIDSDGNELWSETRVVGPLQSGDEETLDWEWNSENPMEVTIIVETLKEDENHRNNEKDENIEVVMICIPDILTFNDHKEGEPGDDIMFDLIINNEASGTDVFDIEMTGSASSWGQIANQMELKSNESRDLELALKIDDDTEYGDYDLTIIVTASDGTVDELELLVTVTDNPVNYEVEIELDPTNIESIAGEDVEFTVTIYNNGDEQDTFDLASSGDGETWVTFDEDEVTIGADGEATVSGLISIPTDAEDGNTYIDISATSRNDQSAYDEKTIKVIVEE</sequence>
<organism evidence="1">
    <name type="scientific">marine metagenome</name>
    <dbReference type="NCBI Taxonomy" id="408172"/>
    <lineage>
        <taxon>unclassified sequences</taxon>
        <taxon>metagenomes</taxon>
        <taxon>ecological metagenomes</taxon>
    </lineage>
</organism>
<dbReference type="Gene3D" id="2.60.120.260">
    <property type="entry name" value="Galactose-binding domain-like"/>
    <property type="match status" value="1"/>
</dbReference>
<dbReference type="InterPro" id="IPR013783">
    <property type="entry name" value="Ig-like_fold"/>
</dbReference>